<reference evidence="6 7" key="2">
    <citation type="journal article" date="2018" name="Annu Rev Anim Biosci">
        <title>Bat Biology, Genomes, and the Bat1K Project: To Generate Chromosome-Level Genomes for All Living Bat Species.</title>
        <authorList>
            <person name="Teeling E.C."/>
            <person name="Vernes S.C."/>
            <person name="Davalos L.M."/>
            <person name="Ray D.A."/>
            <person name="Gilbert M.T.P."/>
            <person name="Myers E."/>
        </authorList>
    </citation>
    <scope>NUCLEOTIDE SEQUENCE</scope>
</reference>
<evidence type="ECO:0000313" key="6">
    <source>
        <dbReference type="Ensembl" id="ENSRFEP00010013224.1"/>
    </source>
</evidence>
<evidence type="ECO:0000259" key="5">
    <source>
        <dbReference type="PROSITE" id="PS50835"/>
    </source>
</evidence>
<organism evidence="6 7">
    <name type="scientific">Rhinolophus ferrumequinum</name>
    <name type="common">Greater horseshoe bat</name>
    <dbReference type="NCBI Taxonomy" id="59479"/>
    <lineage>
        <taxon>Eukaryota</taxon>
        <taxon>Metazoa</taxon>
        <taxon>Chordata</taxon>
        <taxon>Craniata</taxon>
        <taxon>Vertebrata</taxon>
        <taxon>Euteleostomi</taxon>
        <taxon>Mammalia</taxon>
        <taxon>Eutheria</taxon>
        <taxon>Laurasiatheria</taxon>
        <taxon>Chiroptera</taxon>
        <taxon>Yinpterochiroptera</taxon>
        <taxon>Rhinolophoidea</taxon>
        <taxon>Rhinolophidae</taxon>
        <taxon>Rhinolophinae</taxon>
        <taxon>Rhinolophus</taxon>
    </lineage>
</organism>
<reference evidence="6 7" key="1">
    <citation type="journal article" date="2015" name="Annu Rev Anim Biosci">
        <title>The Genome 10K Project: a way forward.</title>
        <authorList>
            <person name="Koepfli K.P."/>
            <person name="Paten B."/>
            <person name="O'Brien S.J."/>
            <person name="Koepfli K.P."/>
            <person name="Paten B."/>
            <person name="Antunes A."/>
            <person name="Belov K."/>
            <person name="Bustamante C."/>
            <person name="Castoe T.A."/>
            <person name="Clawson H."/>
            <person name="Crawford A.J."/>
            <person name="Diekhans M."/>
            <person name="Distel D."/>
            <person name="Durbin R."/>
            <person name="Earl D."/>
            <person name="Fujita M.K."/>
            <person name="Gamble T."/>
            <person name="Georges A."/>
            <person name="Gemmell N."/>
            <person name="Gilbert M.T."/>
            <person name="Graves J.M."/>
            <person name="Green R.E."/>
            <person name="Hickey G."/>
            <person name="Jarvis E.D."/>
            <person name="Johnson W."/>
            <person name="Komissarov A."/>
            <person name="Korf I."/>
            <person name="Kuhn R."/>
            <person name="Larkin D.M."/>
            <person name="Lewin H."/>
            <person name="Lopez J.V."/>
            <person name="Ma J."/>
            <person name="Marques-Bonet T."/>
            <person name="Miller W."/>
            <person name="Murphy R."/>
            <person name="Pevzner P."/>
            <person name="Shapiro B."/>
            <person name="Steiner C."/>
            <person name="Tamazian G."/>
            <person name="Venkatesh B."/>
            <person name="Wang J."/>
            <person name="Wayne R."/>
            <person name="Wiley E."/>
            <person name="Yang H."/>
            <person name="Zhang G."/>
            <person name="Haussler D."/>
            <person name="Ryder O."/>
            <person name="O'Brien S.J."/>
        </authorList>
    </citation>
    <scope>NUCLEOTIDE SEQUENCE</scope>
</reference>
<dbReference type="PANTHER" id="PTHR12035">
    <property type="entry name" value="SIALIC ACID BINDING IMMUNOGLOBULIN-LIKE LECTIN"/>
    <property type="match status" value="1"/>
</dbReference>
<dbReference type="Ensembl" id="ENSRFET00010014465.1">
    <property type="protein sequence ID" value="ENSRFEP00010013224.1"/>
    <property type="gene ID" value="ENSRFEG00010008964.1"/>
</dbReference>
<keyword evidence="2" id="KW-0812">Transmembrane</keyword>
<dbReference type="InterPro" id="IPR007110">
    <property type="entry name" value="Ig-like_dom"/>
</dbReference>
<dbReference type="GO" id="GO:0033691">
    <property type="term" value="F:sialic acid binding"/>
    <property type="evidence" value="ECO:0007669"/>
    <property type="project" value="TreeGrafter"/>
</dbReference>
<feature type="domain" description="Ig-like" evidence="5">
    <location>
        <begin position="10"/>
        <end position="98"/>
    </location>
</feature>
<dbReference type="OMA" id="WACERGK"/>
<reference evidence="7" key="3">
    <citation type="submission" date="2018-12" db="EMBL/GenBank/DDBJ databases">
        <title>G10K-VGP greater horseshoe bat female genome, primary haplotype.</title>
        <authorList>
            <person name="Teeling E."/>
            <person name="Myers G."/>
            <person name="Vernes S."/>
            <person name="Pippel M."/>
            <person name="Winkler S."/>
            <person name="Fedrigo O."/>
            <person name="Rhie A."/>
            <person name="Koren S."/>
            <person name="Phillippy A."/>
            <person name="Lewin H."/>
            <person name="Damas J."/>
            <person name="Howe K."/>
            <person name="Mountcastle J."/>
            <person name="Jarvis E.D."/>
        </authorList>
    </citation>
    <scope>NUCLEOTIDE SEQUENCE [LARGE SCALE GENOMIC DNA]</scope>
</reference>
<dbReference type="Gene3D" id="2.60.40.10">
    <property type="entry name" value="Immunoglobulins"/>
    <property type="match status" value="1"/>
</dbReference>
<dbReference type="PANTHER" id="PTHR12035:SF132">
    <property type="entry name" value="MYELOID CELL SURFACE ANTIGEN CD33"/>
    <property type="match status" value="1"/>
</dbReference>
<accession>A0A671EIV2</accession>
<dbReference type="InterPro" id="IPR036179">
    <property type="entry name" value="Ig-like_dom_sf"/>
</dbReference>
<name>A0A671EIV2_RHIFE</name>
<keyword evidence="3" id="KW-1133">Transmembrane helix</keyword>
<reference evidence="6" key="5">
    <citation type="submission" date="2025-09" db="UniProtKB">
        <authorList>
            <consortium name="Ensembl"/>
        </authorList>
    </citation>
    <scope>IDENTIFICATION</scope>
</reference>
<keyword evidence="4" id="KW-0472">Membrane</keyword>
<evidence type="ECO:0000256" key="3">
    <source>
        <dbReference type="ARBA" id="ARBA00022989"/>
    </source>
</evidence>
<reference evidence="6" key="4">
    <citation type="submission" date="2025-08" db="UniProtKB">
        <authorList>
            <consortium name="Ensembl"/>
        </authorList>
    </citation>
    <scope>IDENTIFICATION</scope>
</reference>
<dbReference type="GeneTree" id="ENSGT01150000286907"/>
<evidence type="ECO:0000256" key="2">
    <source>
        <dbReference type="ARBA" id="ARBA00022692"/>
    </source>
</evidence>
<dbReference type="InterPro" id="IPR051036">
    <property type="entry name" value="SIGLEC"/>
</dbReference>
<dbReference type="AlphaFoldDB" id="A0A671EIV2"/>
<comment type="subcellular location">
    <subcellularLocation>
        <location evidence="1">Membrane</location>
        <topology evidence="1">Single-pass membrane protein</topology>
    </subcellularLocation>
</comment>
<evidence type="ECO:0000313" key="7">
    <source>
        <dbReference type="Proteomes" id="UP000472240"/>
    </source>
</evidence>
<dbReference type="PROSITE" id="PS50835">
    <property type="entry name" value="IG_LIKE"/>
    <property type="match status" value="1"/>
</dbReference>
<protein>
    <recommendedName>
        <fullName evidence="5">Ig-like domain-containing protein</fullName>
    </recommendedName>
</protein>
<evidence type="ECO:0000256" key="1">
    <source>
        <dbReference type="ARBA" id="ARBA00004167"/>
    </source>
</evidence>
<evidence type="ECO:0000256" key="4">
    <source>
        <dbReference type="ARBA" id="ARBA00023136"/>
    </source>
</evidence>
<proteinExistence type="predicted"/>
<dbReference type="GO" id="GO:0005886">
    <property type="term" value="C:plasma membrane"/>
    <property type="evidence" value="ECO:0007669"/>
    <property type="project" value="TreeGrafter"/>
</dbReference>
<dbReference type="InterPro" id="IPR013783">
    <property type="entry name" value="Ig-like_fold"/>
</dbReference>
<sequence>MPSSLLLFSPALTQTPNIHFQGTLESGHPKNITCTVPWACERGKPPTFSWIGVNLTFLGPRISYSSVVTLTPGPQDHGTNLTCRVTLFSGVKTERTIRLNVSCESPARTPGRLGPRRGVVQGAVGGAGVTALLALCLFFEEGTCVPIMISAVRQQSPRPASVSPFRLPAASQPG</sequence>
<dbReference type="InParanoid" id="A0A671EIV2"/>
<keyword evidence="7" id="KW-1185">Reference proteome</keyword>
<dbReference type="GO" id="GO:0007155">
    <property type="term" value="P:cell adhesion"/>
    <property type="evidence" value="ECO:0007669"/>
    <property type="project" value="TreeGrafter"/>
</dbReference>
<dbReference type="Proteomes" id="UP000472240">
    <property type="component" value="Chromosome 15"/>
</dbReference>
<dbReference type="SUPFAM" id="SSF48726">
    <property type="entry name" value="Immunoglobulin"/>
    <property type="match status" value="1"/>
</dbReference>